<protein>
    <submittedName>
        <fullName evidence="3">Putative membrane protein</fullName>
    </submittedName>
</protein>
<reference evidence="3 4" key="1">
    <citation type="submission" date="2018-11" db="EMBL/GenBank/DDBJ databases">
        <title>Genomic Encyclopedia of Type Strains, Phase IV (KMG-IV): sequencing the most valuable type-strain genomes for metagenomic binning, comparative biology and taxonomic classification.</title>
        <authorList>
            <person name="Goeker M."/>
        </authorList>
    </citation>
    <scope>NUCLEOTIDE SEQUENCE [LARGE SCALE GENOMIC DNA]</scope>
    <source>
        <strain evidence="3 4">DSM 100316</strain>
    </source>
</reference>
<dbReference type="SUPFAM" id="SSF46626">
    <property type="entry name" value="Cytochrome c"/>
    <property type="match status" value="1"/>
</dbReference>
<dbReference type="GO" id="GO:0009055">
    <property type="term" value="F:electron transfer activity"/>
    <property type="evidence" value="ECO:0007669"/>
    <property type="project" value="InterPro"/>
</dbReference>
<evidence type="ECO:0000259" key="2">
    <source>
        <dbReference type="Pfam" id="PF06181"/>
    </source>
</evidence>
<dbReference type="RefSeq" id="WP_123711537.1">
    <property type="nucleotide sequence ID" value="NZ_RKHR01000003.1"/>
</dbReference>
<feature type="transmembrane region" description="Helical" evidence="1">
    <location>
        <begin position="252"/>
        <end position="271"/>
    </location>
</feature>
<name>A0A3N2E0K7_9GAMM</name>
<dbReference type="InterPro" id="IPR010389">
    <property type="entry name" value="Urate_ox_N"/>
</dbReference>
<sequence>MDAYIIDCLNLIVRWLHVITGVAWIGASFYFVWLDNNLEKPPEWKQKKGIGGDLWAIHGGGFYEVAKYKLAPEKMPETLHWFKWEAYSTWITGMLLLSIMFYLGADTYLIDRSKADIGQGTAILIGLSSLIGSFLLYEILCRTKLKEYGLAFGLICLAYITAMAYGLSQVFSDRGAYMHVGALIGTVMAGNVFNGIMPAQRALVDAVTKGTAPNASHGLNAKLRSTHNNYATLPLLFIMISNHYPMTYGHQYGWAILAAICAITAYARHYFNLKHQGISKPSILVISGALFIALLIAIAPPRPAPVAKDANQVSFSQVNTIIADRCTACHSDHTTLFPTAQGGVKLDTPDLIKKWAPRIQARAINSHDMPLGNMTKMTDEERATVGLWIQQGAKLD</sequence>
<dbReference type="GO" id="GO:0020037">
    <property type="term" value="F:heme binding"/>
    <property type="evidence" value="ECO:0007669"/>
    <property type="project" value="InterPro"/>
</dbReference>
<evidence type="ECO:0000256" key="1">
    <source>
        <dbReference type="SAM" id="Phobius"/>
    </source>
</evidence>
<feature type="transmembrane region" description="Helical" evidence="1">
    <location>
        <begin position="12"/>
        <end position="33"/>
    </location>
</feature>
<feature type="transmembrane region" description="Helical" evidence="1">
    <location>
        <begin position="117"/>
        <end position="137"/>
    </location>
</feature>
<dbReference type="Pfam" id="PF06181">
    <property type="entry name" value="Urate_ox_N"/>
    <property type="match status" value="1"/>
</dbReference>
<evidence type="ECO:0000313" key="4">
    <source>
        <dbReference type="Proteomes" id="UP000275394"/>
    </source>
</evidence>
<accession>A0A3N2E0K7</accession>
<gene>
    <name evidence="3" type="ORF">EDC56_1189</name>
</gene>
<feature type="transmembrane region" description="Helical" evidence="1">
    <location>
        <begin position="176"/>
        <end position="193"/>
    </location>
</feature>
<dbReference type="Proteomes" id="UP000275394">
    <property type="component" value="Unassembled WGS sequence"/>
</dbReference>
<dbReference type="AlphaFoldDB" id="A0A3N2E0K7"/>
<keyword evidence="1" id="KW-1133">Transmembrane helix</keyword>
<dbReference type="EMBL" id="RKHR01000003">
    <property type="protein sequence ID" value="ROS05643.1"/>
    <property type="molecule type" value="Genomic_DNA"/>
</dbReference>
<feature type="transmembrane region" description="Helical" evidence="1">
    <location>
        <begin position="283"/>
        <end position="300"/>
    </location>
</feature>
<evidence type="ECO:0000313" key="3">
    <source>
        <dbReference type="EMBL" id="ROS05643.1"/>
    </source>
</evidence>
<proteinExistence type="predicted"/>
<organism evidence="3 4">
    <name type="scientific">Sinobacterium caligoides</name>
    <dbReference type="NCBI Taxonomy" id="933926"/>
    <lineage>
        <taxon>Bacteria</taxon>
        <taxon>Pseudomonadati</taxon>
        <taxon>Pseudomonadota</taxon>
        <taxon>Gammaproteobacteria</taxon>
        <taxon>Cellvibrionales</taxon>
        <taxon>Spongiibacteraceae</taxon>
        <taxon>Sinobacterium</taxon>
    </lineage>
</organism>
<comment type="caution">
    <text evidence="3">The sequence shown here is derived from an EMBL/GenBank/DDBJ whole genome shotgun (WGS) entry which is preliminary data.</text>
</comment>
<keyword evidence="4" id="KW-1185">Reference proteome</keyword>
<feature type="domain" description="Urate oxidase N-terminal" evidence="2">
    <location>
        <begin position="3"/>
        <end position="298"/>
    </location>
</feature>
<dbReference type="InterPro" id="IPR036909">
    <property type="entry name" value="Cyt_c-like_dom_sf"/>
</dbReference>
<feature type="transmembrane region" description="Helical" evidence="1">
    <location>
        <begin position="84"/>
        <end position="105"/>
    </location>
</feature>
<feature type="transmembrane region" description="Helical" evidence="1">
    <location>
        <begin position="149"/>
        <end position="170"/>
    </location>
</feature>
<dbReference type="OrthoDB" id="9787495at2"/>
<keyword evidence="1" id="KW-0472">Membrane</keyword>
<keyword evidence="1" id="KW-0812">Transmembrane</keyword>